<dbReference type="EMBL" id="CP066308">
    <property type="protein sequence ID" value="QQE74334.1"/>
    <property type="molecule type" value="Genomic_DNA"/>
</dbReference>
<dbReference type="KEGG" id="bcop:JD108_21355"/>
<organism evidence="1 3">
    <name type="scientific">Brevibacillus composti</name>
    <dbReference type="NCBI Taxonomy" id="2796470"/>
    <lineage>
        <taxon>Bacteria</taxon>
        <taxon>Bacillati</taxon>
        <taxon>Bacillota</taxon>
        <taxon>Bacilli</taxon>
        <taxon>Bacillales</taxon>
        <taxon>Paenibacillaceae</taxon>
        <taxon>Brevibacillus</taxon>
    </lineage>
</organism>
<evidence type="ECO:0000313" key="2">
    <source>
        <dbReference type="EMBL" id="QUO41416.1"/>
    </source>
</evidence>
<dbReference type="Proteomes" id="UP000677234">
    <property type="component" value="Chromosome"/>
</dbReference>
<reference evidence="2" key="2">
    <citation type="submission" date="2021-04" db="EMBL/GenBank/DDBJ databases">
        <title>Brevibacillus composti FJAT-54423, complete genome.</title>
        <authorList>
            <person name="Tang R."/>
        </authorList>
    </citation>
    <scope>NUCLEOTIDE SEQUENCE</scope>
    <source>
        <strain evidence="2">FJAT-54424</strain>
    </source>
</reference>
<reference evidence="1 3" key="1">
    <citation type="submission" date="2020-12" db="EMBL/GenBank/DDBJ databases">
        <title>strain FJAT-54423T represents a novel species of the genus Brevibacillus.</title>
        <authorList>
            <person name="Tang R."/>
        </authorList>
    </citation>
    <scope>NUCLEOTIDE SEQUENCE [LARGE SCALE GENOMIC DNA]</scope>
    <source>
        <strain evidence="1 3">FJAT-54423</strain>
    </source>
</reference>
<proteinExistence type="predicted"/>
<dbReference type="InterPro" id="IPR020516">
    <property type="entry name" value="Uncharacterised_YxcD"/>
</dbReference>
<dbReference type="EMBL" id="CP073708">
    <property type="protein sequence ID" value="QUO41416.1"/>
    <property type="molecule type" value="Genomic_DNA"/>
</dbReference>
<sequence length="99" mass="11550">MEKIKILEQDIINAVCLHVASKKQIKPEEVMVELMWDEEYGFSAEVEANGRQQIFVEINLIEAIRYWLQHYMNRDPFAARLELVLDDEEGIIAYASYGS</sequence>
<dbReference type="Pfam" id="PF10850">
    <property type="entry name" value="DUF2653"/>
    <property type="match status" value="1"/>
</dbReference>
<accession>A0A7T5EKK1</accession>
<protein>
    <submittedName>
        <fullName evidence="1">YxcD family protein</fullName>
    </submittedName>
</protein>
<evidence type="ECO:0000313" key="4">
    <source>
        <dbReference type="Proteomes" id="UP000677234"/>
    </source>
</evidence>
<dbReference type="Proteomes" id="UP000595847">
    <property type="component" value="Chromosome"/>
</dbReference>
<keyword evidence="4" id="KW-1185">Reference proteome</keyword>
<dbReference type="AlphaFoldDB" id="A0A7T5EKK1"/>
<name>A0A7T5EKK1_9BACL</name>
<evidence type="ECO:0000313" key="3">
    <source>
        <dbReference type="Proteomes" id="UP000595847"/>
    </source>
</evidence>
<dbReference type="RefSeq" id="WP_198827915.1">
    <property type="nucleotide sequence ID" value="NZ_CP066308.1"/>
</dbReference>
<gene>
    <name evidence="1" type="ORF">JD108_21355</name>
    <name evidence="2" type="ORF">KDJ56_21290</name>
</gene>
<evidence type="ECO:0000313" key="1">
    <source>
        <dbReference type="EMBL" id="QQE74334.1"/>
    </source>
</evidence>